<dbReference type="SMART" id="SM00155">
    <property type="entry name" value="PLDc"/>
    <property type="match status" value="2"/>
</dbReference>
<evidence type="ECO:0000313" key="7">
    <source>
        <dbReference type="Proteomes" id="UP000041394"/>
    </source>
</evidence>
<dbReference type="PANTHER" id="PTHR21248">
    <property type="entry name" value="CARDIOLIPIN SYNTHASE"/>
    <property type="match status" value="1"/>
</dbReference>
<feature type="domain" description="PLD phosphodiesterase" evidence="2">
    <location>
        <begin position="167"/>
        <end position="194"/>
    </location>
</feature>
<dbReference type="RefSeq" id="WP_053941234.1">
    <property type="nucleotide sequence ID" value="NZ_CDMH01000038.1"/>
</dbReference>
<dbReference type="Proteomes" id="UP000041394">
    <property type="component" value="Unassembled WGS sequence"/>
</dbReference>
<accession>A0A0K2X7P6</accession>
<reference evidence="3" key="1">
    <citation type="submission" date="2014-12" db="EMBL/GenBank/DDBJ databases">
        <title>Whole genome sequences of four Staphylococcus schleiferi canine isolates.</title>
        <authorList>
            <person name="Misic A.M."/>
            <person name="Cain C."/>
            <person name="Morris D.O."/>
            <person name="Rankin S."/>
            <person name="Beiting D."/>
        </authorList>
    </citation>
    <scope>NUCLEOTIDE SEQUENCE</scope>
    <source>
        <strain evidence="3">ASB11</strain>
        <strain evidence="4">ASB13</strain>
        <strain evidence="5">ASB9</strain>
    </source>
</reference>
<dbReference type="STRING" id="1578720.HAL011_14310"/>
<evidence type="ECO:0000313" key="8">
    <source>
        <dbReference type="Proteomes" id="UP000045175"/>
    </source>
</evidence>
<feature type="domain" description="PLD phosphodiesterase" evidence="2">
    <location>
        <begin position="409"/>
        <end position="436"/>
    </location>
</feature>
<proteinExistence type="predicted"/>
<dbReference type="OrthoDB" id="9762009at2"/>
<dbReference type="EMBL" id="CDMN01000028">
    <property type="protein sequence ID" value="CRF44143.1"/>
    <property type="molecule type" value="Genomic_DNA"/>
</dbReference>
<keyword evidence="3" id="KW-0808">Transferase</keyword>
<evidence type="ECO:0000313" key="5">
    <source>
        <dbReference type="EMBL" id="CRF44143.1"/>
    </source>
</evidence>
<evidence type="ECO:0000313" key="3">
    <source>
        <dbReference type="EMBL" id="CRF41623.1"/>
    </source>
</evidence>
<reference evidence="7 8" key="2">
    <citation type="submission" date="2014-12" db="EMBL/GenBank/DDBJ databases">
        <authorList>
            <person name="Jaenicke S."/>
        </authorList>
    </citation>
    <scope>NUCLEOTIDE SEQUENCE [LARGE SCALE GENOMIC DNA]</scope>
</reference>
<gene>
    <name evidence="3" type="ORF">HAL011_14310</name>
    <name evidence="4" type="ORF">HAL013_08100</name>
    <name evidence="5" type="ORF">HAL09_07130</name>
</gene>
<dbReference type="PANTHER" id="PTHR21248:SF12">
    <property type="entry name" value="CARDIOLIPIN SYNTHASE C"/>
    <property type="match status" value="1"/>
</dbReference>
<dbReference type="InterPro" id="IPR001736">
    <property type="entry name" value="PLipase_D/transphosphatidylase"/>
</dbReference>
<dbReference type="CDD" id="cd09111">
    <property type="entry name" value="PLDc_ymdC_like_1"/>
    <property type="match status" value="1"/>
</dbReference>
<dbReference type="InterPro" id="IPR025202">
    <property type="entry name" value="PLD-like_dom"/>
</dbReference>
<dbReference type="EMBL" id="CDMH01000038">
    <property type="protein sequence ID" value="CRF42615.1"/>
    <property type="molecule type" value="Genomic_DNA"/>
</dbReference>
<evidence type="ECO:0000256" key="1">
    <source>
        <dbReference type="SAM" id="SignalP"/>
    </source>
</evidence>
<keyword evidence="6" id="KW-1185">Reference proteome</keyword>
<dbReference type="Gene3D" id="3.30.870.10">
    <property type="entry name" value="Endonuclease Chain A"/>
    <property type="match status" value="2"/>
</dbReference>
<feature type="signal peptide" evidence="1">
    <location>
        <begin position="1"/>
        <end position="21"/>
    </location>
</feature>
<evidence type="ECO:0000259" key="2">
    <source>
        <dbReference type="PROSITE" id="PS50035"/>
    </source>
</evidence>
<dbReference type="Proteomes" id="UP000038622">
    <property type="component" value="Unassembled WGS sequence"/>
</dbReference>
<dbReference type="CDD" id="cd09113">
    <property type="entry name" value="PLDc_ymdC_like_2"/>
    <property type="match status" value="1"/>
</dbReference>
<feature type="chain" id="PRO_5013456463" evidence="1">
    <location>
        <begin position="22"/>
        <end position="519"/>
    </location>
</feature>
<dbReference type="PROSITE" id="PS51257">
    <property type="entry name" value="PROKAR_LIPOPROTEIN"/>
    <property type="match status" value="1"/>
</dbReference>
<dbReference type="Proteomes" id="UP000045175">
    <property type="component" value="Unassembled WGS sequence"/>
</dbReference>
<name>A0A0K2X7P6_9HELI</name>
<evidence type="ECO:0000313" key="4">
    <source>
        <dbReference type="EMBL" id="CRF42615.1"/>
    </source>
</evidence>
<dbReference type="EMBL" id="CDML01000048">
    <property type="protein sequence ID" value="CRF41623.1"/>
    <property type="molecule type" value="Genomic_DNA"/>
</dbReference>
<reference evidence="6" key="3">
    <citation type="submission" date="2014-12" db="EMBL/GenBank/DDBJ databases">
        <authorList>
            <person name="Smet A."/>
        </authorList>
    </citation>
    <scope>NUCLEOTIDE SEQUENCE [LARGE SCALE GENOMIC DNA]</scope>
</reference>
<dbReference type="PROSITE" id="PS50035">
    <property type="entry name" value="PLD"/>
    <property type="match status" value="2"/>
</dbReference>
<protein>
    <submittedName>
        <fullName evidence="3">Cardiolipin synthetase</fullName>
        <ecNumber evidence="3">2.7.8.-</ecNumber>
    </submittedName>
</protein>
<dbReference type="GO" id="GO:0030572">
    <property type="term" value="F:phosphatidyltransferase activity"/>
    <property type="evidence" value="ECO:0007669"/>
    <property type="project" value="UniProtKB-ARBA"/>
</dbReference>
<dbReference type="Pfam" id="PF13091">
    <property type="entry name" value="PLDc_2"/>
    <property type="match status" value="2"/>
</dbReference>
<evidence type="ECO:0000313" key="6">
    <source>
        <dbReference type="Proteomes" id="UP000038622"/>
    </source>
</evidence>
<dbReference type="EC" id="2.7.8.-" evidence="3"/>
<sequence length="519" mass="59411">MQRFLCACLPLLVLLFSGCLATIAKKRPDHIHILESYQPLDTPLGRVYAPALTKDPKQSLGFILQDGDKALLQRIALIRLATHNIDIQTYLYQNDISARVMMFELYKAANRGVKVRLLIDDNGLDSDMSDIIMLNTHPNIDVKIFNPYHVRNKGLRYLEMMASYDRIKKRMHNKLFIVDNVALVIGGRNIADVYFDNDLEENFLDTDALFLGAVSLDAKKSFLQYWNFKSAIPANLLPSHRKLKRYAKTYEKSLSKLLLNDQSTYDKEVQAFIQKFLNRQNKAYLGHAVFIADSPEKIYAISPTSPINKALQEILKQTTNALYIASSYLIPGPTLLKTFIKKLGEGLELSILTNSLASTDAIVVYGAWERYAKKLVKAGANVYETKSDLSRYIKYTRKGGVRFKIKGRFKNSLHSKILIFDSQKTWIGSFNLDARSAQINTESVVVFDNPAFALYLQHRMQEQMRDSWHLILEKHALRSQLIWEGVEDGQVVRYSKPPDTSPFLRFIKNWSKILPESEL</sequence>
<organism evidence="3 6">
    <name type="scientific">Helicobacter ailurogastricus</name>
    <dbReference type="NCBI Taxonomy" id="1578720"/>
    <lineage>
        <taxon>Bacteria</taxon>
        <taxon>Pseudomonadati</taxon>
        <taxon>Campylobacterota</taxon>
        <taxon>Epsilonproteobacteria</taxon>
        <taxon>Campylobacterales</taxon>
        <taxon>Helicobacteraceae</taxon>
        <taxon>Helicobacter</taxon>
    </lineage>
</organism>
<dbReference type="AlphaFoldDB" id="A0A0K2X7P6"/>
<dbReference type="SUPFAM" id="SSF56024">
    <property type="entry name" value="Phospholipase D/nuclease"/>
    <property type="match status" value="2"/>
</dbReference>
<keyword evidence="1" id="KW-0732">Signal</keyword>
<dbReference type="GO" id="GO:0032049">
    <property type="term" value="P:cardiolipin biosynthetic process"/>
    <property type="evidence" value="ECO:0007669"/>
    <property type="project" value="UniProtKB-ARBA"/>
</dbReference>